<feature type="transmembrane region" description="Helical" evidence="1">
    <location>
        <begin position="62"/>
        <end position="80"/>
    </location>
</feature>
<gene>
    <name evidence="2" type="ORF">LPB138_10905</name>
</gene>
<accession>A0A1D8P9C7</accession>
<organism evidence="2 3">
    <name type="scientific">Urechidicola croceus</name>
    <dbReference type="NCBI Taxonomy" id="1850246"/>
    <lineage>
        <taxon>Bacteria</taxon>
        <taxon>Pseudomonadati</taxon>
        <taxon>Bacteroidota</taxon>
        <taxon>Flavobacteriia</taxon>
        <taxon>Flavobacteriales</taxon>
        <taxon>Flavobacteriaceae</taxon>
        <taxon>Urechidicola</taxon>
    </lineage>
</organism>
<dbReference type="OrthoDB" id="1452530at2"/>
<proteinExistence type="predicted"/>
<sequence>MSDKEIKSPITVKEEEIDLGKLFSIIGNLFSNLFKFLGNFFKTLYHYIILLLIFIKNNFIKIFVFTIIGTVFGFVVDQITPVNYTYDMIIQPNYNSVDHLLEKVEYYNVLIKEGDSISLAKEFDISYSAANDLVNFQLNSHETDKDKLLAYDEFIKSTDTLTHKLFSYKDFIGDGPSRYDSRFYVYRITSKSNHLKSLQDKIISDVENIPILQKRKRINVNSLKLDSIATRVALRDIDSLRNLYKKATLLELEKENKGSASTYIDFSKESNLNNDIELFHIAKNLNDNLISIERSKETSEDIISVITHFNPVGNDRSTFTDSFTFNFARVFLALVLLLLLIKKLVKYLNNYQNS</sequence>
<keyword evidence="1" id="KW-0812">Transmembrane</keyword>
<keyword evidence="3" id="KW-1185">Reference proteome</keyword>
<keyword evidence="1" id="KW-1133">Transmembrane helix</keyword>
<evidence type="ECO:0000313" key="2">
    <source>
        <dbReference type="EMBL" id="AOW21155.1"/>
    </source>
</evidence>
<keyword evidence="1" id="KW-0472">Membrane</keyword>
<reference evidence="2 3" key="1">
    <citation type="submission" date="2016-10" db="EMBL/GenBank/DDBJ databases">
        <title>Lutibacter sp. LPB0138, isolated from marine gastropod.</title>
        <authorList>
            <person name="Kim E."/>
            <person name="Yi H."/>
        </authorList>
    </citation>
    <scope>NUCLEOTIDE SEQUENCE [LARGE SCALE GENOMIC DNA]</scope>
    <source>
        <strain evidence="2 3">LPB0138</strain>
    </source>
</reference>
<protein>
    <submittedName>
        <fullName evidence="2">Uncharacterized protein</fullName>
    </submittedName>
</protein>
<evidence type="ECO:0000256" key="1">
    <source>
        <dbReference type="SAM" id="Phobius"/>
    </source>
</evidence>
<dbReference type="KEGG" id="lul:LPB138_10905"/>
<dbReference type="STRING" id="1850246.LPB138_10905"/>
<feature type="transmembrane region" description="Helical" evidence="1">
    <location>
        <begin position="323"/>
        <end position="341"/>
    </location>
</feature>
<dbReference type="EMBL" id="CP017478">
    <property type="protein sequence ID" value="AOW21155.1"/>
    <property type="molecule type" value="Genomic_DNA"/>
</dbReference>
<name>A0A1D8P9C7_9FLAO</name>
<evidence type="ECO:0000313" key="3">
    <source>
        <dbReference type="Proteomes" id="UP000176050"/>
    </source>
</evidence>
<feature type="transmembrane region" description="Helical" evidence="1">
    <location>
        <begin position="36"/>
        <end position="55"/>
    </location>
</feature>
<dbReference type="AlphaFoldDB" id="A0A1D8P9C7"/>
<dbReference type="Proteomes" id="UP000176050">
    <property type="component" value="Chromosome"/>
</dbReference>
<dbReference type="RefSeq" id="WP_070237319.1">
    <property type="nucleotide sequence ID" value="NZ_CP017478.1"/>
</dbReference>